<keyword evidence="1" id="KW-0175">Coiled coil</keyword>
<evidence type="ECO:0000313" key="4">
    <source>
        <dbReference type="EMBL" id="AFS77733.1"/>
    </source>
</evidence>
<dbReference type="PANTHER" id="PTHR41259">
    <property type="entry name" value="DOUBLE-STRAND BREAK REPAIR RAD50 ATPASE, PUTATIVE-RELATED"/>
    <property type="match status" value="1"/>
</dbReference>
<feature type="domain" description="YhaN AAA" evidence="3">
    <location>
        <begin position="1"/>
        <end position="52"/>
    </location>
</feature>
<reference evidence="4 5" key="1">
    <citation type="journal article" date="2012" name="PLoS ONE">
        <title>The purine-utilizing bacterium Clostridium acidurici 9a: a genome-guided metabolic reconsideration.</title>
        <authorList>
            <person name="Hartwich K."/>
            <person name="Poehlein A."/>
            <person name="Daniel R."/>
        </authorList>
    </citation>
    <scope>NUCLEOTIDE SEQUENCE [LARGE SCALE GENOMIC DNA]</scope>
    <source>
        <strain evidence="5">ATCC 7906 / DSM 604 / BCRC 14475 / CIP 104303 / KCTC 5404 / NCIMB 10678 / 9a</strain>
    </source>
</reference>
<evidence type="ECO:0000313" key="5">
    <source>
        <dbReference type="Proteomes" id="UP000006094"/>
    </source>
</evidence>
<gene>
    <name evidence="4" type="ordered locus">Curi_c06600</name>
</gene>
<dbReference type="STRING" id="1128398.Curi_c06600"/>
<protein>
    <recommendedName>
        <fullName evidence="3">YhaN AAA domain-containing protein</fullName>
    </recommendedName>
</protein>
<keyword evidence="2" id="KW-0472">Membrane</keyword>
<dbReference type="InterPro" id="IPR038734">
    <property type="entry name" value="YhaN_AAA"/>
</dbReference>
<dbReference type="InterPro" id="IPR027417">
    <property type="entry name" value="P-loop_NTPase"/>
</dbReference>
<feature type="coiled-coil region" evidence="1">
    <location>
        <begin position="237"/>
        <end position="393"/>
    </location>
</feature>
<dbReference type="PANTHER" id="PTHR41259:SF1">
    <property type="entry name" value="DOUBLE-STRAND BREAK REPAIR RAD50 ATPASE, PUTATIVE-RELATED"/>
    <property type="match status" value="1"/>
</dbReference>
<evidence type="ECO:0000259" key="3">
    <source>
        <dbReference type="Pfam" id="PF13514"/>
    </source>
</evidence>
<feature type="transmembrane region" description="Helical" evidence="2">
    <location>
        <begin position="395"/>
        <end position="427"/>
    </location>
</feature>
<evidence type="ECO:0000256" key="2">
    <source>
        <dbReference type="SAM" id="Phobius"/>
    </source>
</evidence>
<dbReference type="EMBL" id="CP003326">
    <property type="protein sequence ID" value="AFS77733.1"/>
    <property type="molecule type" value="Genomic_DNA"/>
</dbReference>
<proteinExistence type="predicted"/>
<dbReference type="HOGENOM" id="CLU_018670_0_0_9"/>
<feature type="coiled-coil region" evidence="1">
    <location>
        <begin position="446"/>
        <end position="473"/>
    </location>
</feature>
<accession>K0AV45</accession>
<dbReference type="SUPFAM" id="SSF52540">
    <property type="entry name" value="P-loop containing nucleoside triphosphate hydrolases"/>
    <property type="match status" value="2"/>
</dbReference>
<name>K0AV45_GOTA9</name>
<dbReference type="OrthoDB" id="9764467at2"/>
<organism evidence="4 5">
    <name type="scientific">Gottschalkia acidurici (strain ATCC 7906 / DSM 604 / BCRC 14475 / CIP 104303 / KCTC 5404 / NCIMB 10678 / 9a)</name>
    <name type="common">Clostridium acidurici</name>
    <dbReference type="NCBI Taxonomy" id="1128398"/>
    <lineage>
        <taxon>Bacteria</taxon>
        <taxon>Bacillati</taxon>
        <taxon>Bacillota</taxon>
        <taxon>Tissierellia</taxon>
        <taxon>Tissierellales</taxon>
        <taxon>Gottschalkiaceae</taxon>
        <taxon>Gottschalkia</taxon>
    </lineage>
</organism>
<keyword evidence="2" id="KW-0812">Transmembrane</keyword>
<feature type="coiled-coil region" evidence="1">
    <location>
        <begin position="499"/>
        <end position="526"/>
    </location>
</feature>
<dbReference type="Gene3D" id="3.40.50.300">
    <property type="entry name" value="P-loop containing nucleotide triphosphate hydrolases"/>
    <property type="match status" value="2"/>
</dbReference>
<keyword evidence="2" id="KW-1133">Transmembrane helix</keyword>
<dbReference type="KEGG" id="cad:Curi_c06600"/>
<sequence>MIIKGLILSSFGKFKGKKLVLDEGLNVVYGENEAGKTTIHKFIEGMFFGFFKPYSKRRTYTEEYNKYFPMDQNEYYGILKYKYNEKTYRIERNFTKENSDLKVFDDETGEDLTHMFEYDSVSRLHNPASIHMNLNRIVFKNTISVGQLDSKTDKELVKEVKDSLINLGGSLDEDISVKKVLEKLEKQINDIGTEKRVKTSPYGKIADEIAILENEKRSALLTLNEIDKFLDELSIIKIDMESNINKKNELKEELKKLGREERYRNYIDIKKLLQEIDELERETSLLSKYNEISTEDYTEIIKLNSSIESLKERRESLVNKERALQKEINLLNGRFGELSEKAIDNNIKLDLYTYEEIERELKDLKENNKTTDLTNYKEELKCVEIEKKKLKGLKIASLVILVAVLALGIINWKISMIGILFILLTIYCFKKEKELDLKAANTNRCIMDIETKEKEVNTRIENAESEMTSILRKYNTSSKIDLKMKIDEYDNDYELRYKYNEVKKQKEELKVEIAEINDIYEGTEENRDYILGKNKLKDIQEFKDALEKRNEYKNLITILDSKMLILKNMKENKDINELEKEFRNFDIEETSINKITLREKEDINKEISILEEDIEEKKDKSARLEEKIKNLQQSARNILYIEEDINKKENEKQKYEEELTALNLAKDTINKVSVNIQRDFSPKLNNIVSNILSSITNDKYKDVKIDENLNIKVVDTNDKLVSIENLSGGTIEQIYLSIRLGINDVINGDEKLPLILDDSFIQYDETRLTNILNFLYRESQTRQIIIFTCQKREKEVIDRLKIKHSFIEI</sequence>
<keyword evidence="5" id="KW-1185">Reference proteome</keyword>
<dbReference type="Pfam" id="PF13514">
    <property type="entry name" value="AAA_27"/>
    <property type="match status" value="1"/>
</dbReference>
<dbReference type="RefSeq" id="WP_014966870.1">
    <property type="nucleotide sequence ID" value="NC_018664.1"/>
</dbReference>
<dbReference type="Proteomes" id="UP000006094">
    <property type="component" value="Chromosome"/>
</dbReference>
<dbReference type="AlphaFoldDB" id="K0AV45"/>
<feature type="coiled-coil region" evidence="1">
    <location>
        <begin position="561"/>
        <end position="672"/>
    </location>
</feature>
<dbReference type="eggNOG" id="COG0419">
    <property type="taxonomic scope" value="Bacteria"/>
</dbReference>
<evidence type="ECO:0000256" key="1">
    <source>
        <dbReference type="SAM" id="Coils"/>
    </source>
</evidence>